<dbReference type="InterPro" id="IPR052519">
    <property type="entry name" value="Euk-type_GlcNAc_Kinase"/>
</dbReference>
<sequence>MIDSMDALLPDAVAGIDVGGTKTHLALSAGGRILREAVVPTPQWRTGRPQLDGPALAGLVTERLGRAAAAVPLGVGAHGCDSTEQCAALASSIAAHRSGPVRVVNDAELMPWALGTPGIGVVSGTGAIAVARDEDGRLVRSGGWGWVLGDEGGAAALTREAVRAVLDALDRHETADPLVPAMLAAFGIADPADLAMAVTRGSTAESWGRHAPVVFAAADAGSPLAAAVVEQAAVDLADCVRRLLDLDVPADRVVAGGSVITAQPRLRDRFVAELNRSHPDLAVAILDRPPVAGALALAAAALEGN</sequence>
<dbReference type="PANTHER" id="PTHR43190">
    <property type="entry name" value="N-ACETYL-D-GLUCOSAMINE KINASE"/>
    <property type="match status" value="1"/>
</dbReference>
<comment type="caution">
    <text evidence="2">The sequence shown here is derived from an EMBL/GenBank/DDBJ whole genome shotgun (WGS) entry which is preliminary data.</text>
</comment>
<accession>A0ABN2U0N3</accession>
<dbReference type="InterPro" id="IPR002731">
    <property type="entry name" value="ATPase_BadF"/>
</dbReference>
<dbReference type="Proteomes" id="UP001500751">
    <property type="component" value="Unassembled WGS sequence"/>
</dbReference>
<gene>
    <name evidence="2" type="ORF">GCM10009839_24860</name>
</gene>
<protein>
    <submittedName>
        <fullName evidence="2">BadF/BadG/BcrA/BcrD ATPase family protein</fullName>
    </submittedName>
</protein>
<proteinExistence type="predicted"/>
<dbReference type="EMBL" id="BAAAQN010000011">
    <property type="protein sequence ID" value="GAA2025681.1"/>
    <property type="molecule type" value="Genomic_DNA"/>
</dbReference>
<dbReference type="Pfam" id="PF01869">
    <property type="entry name" value="BcrAD_BadFG"/>
    <property type="match status" value="1"/>
</dbReference>
<organism evidence="2 3">
    <name type="scientific">Catenulispora yoronensis</name>
    <dbReference type="NCBI Taxonomy" id="450799"/>
    <lineage>
        <taxon>Bacteria</taxon>
        <taxon>Bacillati</taxon>
        <taxon>Actinomycetota</taxon>
        <taxon>Actinomycetes</taxon>
        <taxon>Catenulisporales</taxon>
        <taxon>Catenulisporaceae</taxon>
        <taxon>Catenulispora</taxon>
    </lineage>
</organism>
<dbReference type="PANTHER" id="PTHR43190:SF3">
    <property type="entry name" value="N-ACETYL-D-GLUCOSAMINE KINASE"/>
    <property type="match status" value="1"/>
</dbReference>
<reference evidence="2 3" key="1">
    <citation type="journal article" date="2019" name="Int. J. Syst. Evol. Microbiol.">
        <title>The Global Catalogue of Microorganisms (GCM) 10K type strain sequencing project: providing services to taxonomists for standard genome sequencing and annotation.</title>
        <authorList>
            <consortium name="The Broad Institute Genomics Platform"/>
            <consortium name="The Broad Institute Genome Sequencing Center for Infectious Disease"/>
            <person name="Wu L."/>
            <person name="Ma J."/>
        </authorList>
    </citation>
    <scope>NUCLEOTIDE SEQUENCE [LARGE SCALE GENOMIC DNA]</scope>
    <source>
        <strain evidence="2 3">JCM 16014</strain>
    </source>
</reference>
<name>A0ABN2U0N3_9ACTN</name>
<dbReference type="Gene3D" id="3.30.420.40">
    <property type="match status" value="2"/>
</dbReference>
<keyword evidence="3" id="KW-1185">Reference proteome</keyword>
<evidence type="ECO:0000313" key="3">
    <source>
        <dbReference type="Proteomes" id="UP001500751"/>
    </source>
</evidence>
<evidence type="ECO:0000259" key="1">
    <source>
        <dbReference type="Pfam" id="PF01869"/>
    </source>
</evidence>
<dbReference type="SUPFAM" id="SSF53067">
    <property type="entry name" value="Actin-like ATPase domain"/>
    <property type="match status" value="2"/>
</dbReference>
<feature type="domain" description="ATPase BadF/BadG/BcrA/BcrD type" evidence="1">
    <location>
        <begin position="15"/>
        <end position="294"/>
    </location>
</feature>
<dbReference type="InterPro" id="IPR043129">
    <property type="entry name" value="ATPase_NBD"/>
</dbReference>
<evidence type="ECO:0000313" key="2">
    <source>
        <dbReference type="EMBL" id="GAA2025681.1"/>
    </source>
</evidence>